<keyword evidence="14" id="KW-1185">Reference proteome</keyword>
<sequence length="250" mass="28546">MLKLTLKPLSPAARNHMAQTCHFSGKFPLLQYNFLRIGTGKCKGHLPCLLRLQPFAMFTQYPCSVVMYKTAWPTKSIQLHSVCNFATKPKKEIQQVSDQKEGRVTVAKKVVQAGKDVTYLGVIIVGLGITALMFFTVGKELFSSKSPNVVYTRALKRCKSNDEVTSVFGLPLKGYGEMTRRKRRRHVSHFEYEKDGVMHMRVKFYIEGPDKKGTVHCEVRENESGDLDYRYLFVEVEGYPPQTIILEDNR</sequence>
<dbReference type="Gene3D" id="3.10.450.320">
    <property type="entry name" value="Mitochondrial import inner membrane translocase subunit Tim21"/>
    <property type="match status" value="1"/>
</dbReference>
<dbReference type="PANTHER" id="PTHR13032">
    <property type="entry name" value="MITOCHONDRIAL IMPORT INNER MEMBRANE TRANSLOCASE SUBUNIT TIM21"/>
    <property type="match status" value="1"/>
</dbReference>
<keyword evidence="9 12" id="KW-0811">Translocation</keyword>
<comment type="caution">
    <text evidence="13">The sequence shown here is derived from an EMBL/GenBank/DDBJ whole genome shotgun (WGS) entry which is preliminary data.</text>
</comment>
<dbReference type="AlphaFoldDB" id="A0A9Q1CCA4"/>
<keyword evidence="11 12" id="KW-0472">Membrane</keyword>
<evidence type="ECO:0000256" key="7">
    <source>
        <dbReference type="ARBA" id="ARBA00022946"/>
    </source>
</evidence>
<evidence type="ECO:0000256" key="11">
    <source>
        <dbReference type="ARBA" id="ARBA00023136"/>
    </source>
</evidence>
<protein>
    <recommendedName>
        <fullName evidence="3 12">Mitochondrial import inner membrane translocase subunit Tim21</fullName>
    </recommendedName>
</protein>
<keyword evidence="6 12" id="KW-0653">Protein transport</keyword>
<keyword evidence="4 12" id="KW-0813">Transport</keyword>
<keyword evidence="5 12" id="KW-0812">Transmembrane</keyword>
<evidence type="ECO:0000256" key="6">
    <source>
        <dbReference type="ARBA" id="ARBA00022927"/>
    </source>
</evidence>
<keyword evidence="10 12" id="KW-0496">Mitochondrion</keyword>
<evidence type="ECO:0000256" key="10">
    <source>
        <dbReference type="ARBA" id="ARBA00023128"/>
    </source>
</evidence>
<dbReference type="OrthoDB" id="436405at2759"/>
<evidence type="ECO:0000313" key="13">
    <source>
        <dbReference type="EMBL" id="KAJ8042295.1"/>
    </source>
</evidence>
<dbReference type="InterPro" id="IPR038552">
    <property type="entry name" value="Tim21_IMS_sf"/>
</dbReference>
<evidence type="ECO:0000313" key="14">
    <source>
        <dbReference type="Proteomes" id="UP001152320"/>
    </source>
</evidence>
<evidence type="ECO:0000256" key="1">
    <source>
        <dbReference type="ARBA" id="ARBA00004304"/>
    </source>
</evidence>
<accession>A0A9Q1CCA4</accession>
<evidence type="ECO:0000256" key="3">
    <source>
        <dbReference type="ARBA" id="ARBA00020726"/>
    </source>
</evidence>
<evidence type="ECO:0000256" key="5">
    <source>
        <dbReference type="ARBA" id="ARBA00022692"/>
    </source>
</evidence>
<keyword evidence="7" id="KW-0809">Transit peptide</keyword>
<keyword evidence="12" id="KW-0999">Mitochondrion inner membrane</keyword>
<dbReference type="Pfam" id="PF08294">
    <property type="entry name" value="TIM21"/>
    <property type="match status" value="1"/>
</dbReference>
<evidence type="ECO:0000256" key="2">
    <source>
        <dbReference type="ARBA" id="ARBA00010867"/>
    </source>
</evidence>
<dbReference type="Proteomes" id="UP001152320">
    <property type="component" value="Chromosome 5"/>
</dbReference>
<dbReference type="PANTHER" id="PTHR13032:SF6">
    <property type="entry name" value="MITOCHONDRIAL IMPORT INNER MEMBRANE TRANSLOCASE SUBUNIT TIM21"/>
    <property type="match status" value="1"/>
</dbReference>
<evidence type="ECO:0000256" key="9">
    <source>
        <dbReference type="ARBA" id="ARBA00023010"/>
    </source>
</evidence>
<proteinExistence type="inferred from homology"/>
<dbReference type="FunFam" id="3.10.450.320:FF:000001">
    <property type="entry name" value="Mitochondrial import inner membrane translocase subunit Tim21"/>
    <property type="match status" value="1"/>
</dbReference>
<evidence type="ECO:0000256" key="12">
    <source>
        <dbReference type="RuleBase" id="RU367142"/>
    </source>
</evidence>
<comment type="function">
    <text evidence="12">Essential component of the TIM23 complex, a complex that mediates the translocation of transit peptide-containing proteins across the mitochondrial inner membrane.</text>
</comment>
<reference evidence="13" key="1">
    <citation type="submission" date="2021-10" db="EMBL/GenBank/DDBJ databases">
        <title>Tropical sea cucumber genome reveals ecological adaptation and Cuvierian tubules defense mechanism.</title>
        <authorList>
            <person name="Chen T."/>
        </authorList>
    </citation>
    <scope>NUCLEOTIDE SEQUENCE</scope>
    <source>
        <strain evidence="13">Nanhai2018</strain>
        <tissue evidence="13">Muscle</tissue>
    </source>
</reference>
<comment type="similarity">
    <text evidence="2 12">Belongs to the TIM21 family.</text>
</comment>
<evidence type="ECO:0000256" key="8">
    <source>
        <dbReference type="ARBA" id="ARBA00022989"/>
    </source>
</evidence>
<comment type="subcellular location">
    <subcellularLocation>
        <location evidence="12">Mitochondrion inner membrane</location>
        <topology evidence="12">Single-pass membrane protein</topology>
    </subcellularLocation>
    <subcellularLocation>
        <location evidence="1">Mitochondrion membrane</location>
        <topology evidence="1">Single-pass membrane protein</topology>
    </subcellularLocation>
</comment>
<gene>
    <name evidence="13" type="ORF">HOLleu_13315</name>
</gene>
<dbReference type="GO" id="GO:0005744">
    <property type="term" value="C:TIM23 mitochondrial import inner membrane translocase complex"/>
    <property type="evidence" value="ECO:0007669"/>
    <property type="project" value="UniProtKB-UniRule"/>
</dbReference>
<feature type="transmembrane region" description="Helical" evidence="12">
    <location>
        <begin position="117"/>
        <end position="137"/>
    </location>
</feature>
<keyword evidence="8 12" id="KW-1133">Transmembrane helix</keyword>
<dbReference type="InterPro" id="IPR013261">
    <property type="entry name" value="Tim21"/>
</dbReference>
<evidence type="ECO:0000256" key="4">
    <source>
        <dbReference type="ARBA" id="ARBA00022448"/>
    </source>
</evidence>
<comment type="subunit">
    <text evidence="12">Component of the TIM23 complex.</text>
</comment>
<dbReference type="GO" id="GO:0030150">
    <property type="term" value="P:protein import into mitochondrial matrix"/>
    <property type="evidence" value="ECO:0007669"/>
    <property type="project" value="UniProtKB-UniRule"/>
</dbReference>
<dbReference type="EMBL" id="JAIZAY010000005">
    <property type="protein sequence ID" value="KAJ8042295.1"/>
    <property type="molecule type" value="Genomic_DNA"/>
</dbReference>
<name>A0A9Q1CCA4_HOLLE</name>
<organism evidence="13 14">
    <name type="scientific">Holothuria leucospilota</name>
    <name type="common">Black long sea cucumber</name>
    <name type="synonym">Mertensiothuria leucospilota</name>
    <dbReference type="NCBI Taxonomy" id="206669"/>
    <lineage>
        <taxon>Eukaryota</taxon>
        <taxon>Metazoa</taxon>
        <taxon>Echinodermata</taxon>
        <taxon>Eleutherozoa</taxon>
        <taxon>Echinozoa</taxon>
        <taxon>Holothuroidea</taxon>
        <taxon>Aspidochirotacea</taxon>
        <taxon>Aspidochirotida</taxon>
        <taxon>Holothuriidae</taxon>
        <taxon>Holothuria</taxon>
    </lineage>
</organism>